<dbReference type="InterPro" id="IPR008538">
    <property type="entry name" value="Uma2"/>
</dbReference>
<comment type="caution">
    <text evidence="2">The sequence shown here is derived from an EMBL/GenBank/DDBJ whole genome shotgun (WGS) entry which is preliminary data.</text>
</comment>
<dbReference type="PANTHER" id="PTHR35400">
    <property type="entry name" value="SLR1083 PROTEIN"/>
    <property type="match status" value="1"/>
</dbReference>
<dbReference type="InterPro" id="IPR012296">
    <property type="entry name" value="Nuclease_put_TT1808"/>
</dbReference>
<keyword evidence="3" id="KW-1185">Reference proteome</keyword>
<protein>
    <submittedName>
        <fullName evidence="2">Uma2 family endonuclease</fullName>
    </submittedName>
</protein>
<sequence length="198" mass="22492">MQTHPMNRPELPRRRRLTVRDYERMGEAGIFPPEARVELLDGDLIEMPPMGQPHAGILLQLTRLLVLRAEGHARVATQLPLSLPPWSMPEPDFVLLRLRADDYRRERASAQDVLVAIEVADSSLRYDLIRKARVYAANGLPEYWVIEATARRLHRFVDPRPADGLWGRTEILEAPFTVSPNAPPQLALASDEIWPPAD</sequence>
<feature type="domain" description="Putative restriction endonuclease" evidence="1">
    <location>
        <begin position="21"/>
        <end position="188"/>
    </location>
</feature>
<dbReference type="AlphaFoldDB" id="A0A5C8NR38"/>
<dbReference type="CDD" id="cd06260">
    <property type="entry name" value="DUF820-like"/>
    <property type="match status" value="1"/>
</dbReference>
<dbReference type="GO" id="GO:0004519">
    <property type="term" value="F:endonuclease activity"/>
    <property type="evidence" value="ECO:0007669"/>
    <property type="project" value="UniProtKB-KW"/>
</dbReference>
<dbReference type="RefSeq" id="WP_147705276.1">
    <property type="nucleotide sequence ID" value="NZ_VDUY01000006.1"/>
</dbReference>
<organism evidence="2 3">
    <name type="scientific">Zeimonas arvi</name>
    <dbReference type="NCBI Taxonomy" id="2498847"/>
    <lineage>
        <taxon>Bacteria</taxon>
        <taxon>Pseudomonadati</taxon>
        <taxon>Pseudomonadota</taxon>
        <taxon>Betaproteobacteria</taxon>
        <taxon>Burkholderiales</taxon>
        <taxon>Burkholderiaceae</taxon>
        <taxon>Zeimonas</taxon>
    </lineage>
</organism>
<keyword evidence="2" id="KW-0255">Endonuclease</keyword>
<evidence type="ECO:0000313" key="3">
    <source>
        <dbReference type="Proteomes" id="UP000321548"/>
    </source>
</evidence>
<dbReference type="PANTHER" id="PTHR35400:SF3">
    <property type="entry name" value="SLL1072 PROTEIN"/>
    <property type="match status" value="1"/>
</dbReference>
<keyword evidence="2" id="KW-0378">Hydrolase</keyword>
<name>A0A5C8NR38_9BURK</name>
<dbReference type="Pfam" id="PF05685">
    <property type="entry name" value="Uma2"/>
    <property type="match status" value="1"/>
</dbReference>
<dbReference type="Proteomes" id="UP000321548">
    <property type="component" value="Unassembled WGS sequence"/>
</dbReference>
<dbReference type="OrthoDB" id="9799703at2"/>
<accession>A0A5C8NR38</accession>
<reference evidence="2 3" key="1">
    <citation type="submission" date="2019-06" db="EMBL/GenBank/DDBJ databases">
        <title>Quisquiliibacterium sp. nov., isolated from a maize field.</title>
        <authorList>
            <person name="Lin S.-Y."/>
            <person name="Tsai C.-F."/>
            <person name="Young C.-C."/>
        </authorList>
    </citation>
    <scope>NUCLEOTIDE SEQUENCE [LARGE SCALE GENOMIC DNA]</scope>
    <source>
        <strain evidence="2 3">CC-CFT501</strain>
    </source>
</reference>
<dbReference type="EMBL" id="VDUY01000006">
    <property type="protein sequence ID" value="TXL64215.1"/>
    <property type="molecule type" value="Genomic_DNA"/>
</dbReference>
<keyword evidence="2" id="KW-0540">Nuclease</keyword>
<dbReference type="SUPFAM" id="SSF52980">
    <property type="entry name" value="Restriction endonuclease-like"/>
    <property type="match status" value="1"/>
</dbReference>
<proteinExistence type="predicted"/>
<evidence type="ECO:0000259" key="1">
    <source>
        <dbReference type="Pfam" id="PF05685"/>
    </source>
</evidence>
<evidence type="ECO:0000313" key="2">
    <source>
        <dbReference type="EMBL" id="TXL64215.1"/>
    </source>
</evidence>
<gene>
    <name evidence="2" type="ORF">FHP08_14855</name>
</gene>
<dbReference type="Gene3D" id="3.90.1570.10">
    <property type="entry name" value="tt1808, chain A"/>
    <property type="match status" value="1"/>
</dbReference>
<dbReference type="InterPro" id="IPR011335">
    <property type="entry name" value="Restrct_endonuc-II-like"/>
</dbReference>